<dbReference type="Proteomes" id="UP001054945">
    <property type="component" value="Unassembled WGS sequence"/>
</dbReference>
<evidence type="ECO:0000313" key="2">
    <source>
        <dbReference type="Proteomes" id="UP001054945"/>
    </source>
</evidence>
<evidence type="ECO:0000313" key="1">
    <source>
        <dbReference type="EMBL" id="GIY97218.1"/>
    </source>
</evidence>
<protein>
    <submittedName>
        <fullName evidence="1">Uncharacterized protein</fullName>
    </submittedName>
</protein>
<dbReference type="EMBL" id="BPLR01018135">
    <property type="protein sequence ID" value="GIY97218.1"/>
    <property type="molecule type" value="Genomic_DNA"/>
</dbReference>
<organism evidence="1 2">
    <name type="scientific">Caerostris extrusa</name>
    <name type="common">Bark spider</name>
    <name type="synonym">Caerostris bankana</name>
    <dbReference type="NCBI Taxonomy" id="172846"/>
    <lineage>
        <taxon>Eukaryota</taxon>
        <taxon>Metazoa</taxon>
        <taxon>Ecdysozoa</taxon>
        <taxon>Arthropoda</taxon>
        <taxon>Chelicerata</taxon>
        <taxon>Arachnida</taxon>
        <taxon>Araneae</taxon>
        <taxon>Araneomorphae</taxon>
        <taxon>Entelegynae</taxon>
        <taxon>Araneoidea</taxon>
        <taxon>Araneidae</taxon>
        <taxon>Caerostris</taxon>
    </lineage>
</organism>
<dbReference type="AlphaFoldDB" id="A0AAV4XTZ5"/>
<gene>
    <name evidence="1" type="ORF">CEXT_177481</name>
</gene>
<keyword evidence="2" id="KW-1185">Reference proteome</keyword>
<comment type="caution">
    <text evidence="1">The sequence shown here is derived from an EMBL/GenBank/DDBJ whole genome shotgun (WGS) entry which is preliminary data.</text>
</comment>
<accession>A0AAV4XTZ5</accession>
<proteinExistence type="predicted"/>
<reference evidence="1 2" key="1">
    <citation type="submission" date="2021-06" db="EMBL/GenBank/DDBJ databases">
        <title>Caerostris extrusa draft genome.</title>
        <authorList>
            <person name="Kono N."/>
            <person name="Arakawa K."/>
        </authorList>
    </citation>
    <scope>NUCLEOTIDE SEQUENCE [LARGE SCALE GENOMIC DNA]</scope>
</reference>
<sequence>MRKNGISCCCLEEIAGSVGSLNTSSPVSVVAVALLSGNCCDPPKIIMHTLYSNFMEYEADTVSGVSPKPRGPEVIIGWDVIDPNDIWIHQMAKFGCAGITPATVNFCLGTDL</sequence>
<name>A0AAV4XTZ5_CAEEX</name>